<dbReference type="SUPFAM" id="SSF56784">
    <property type="entry name" value="HAD-like"/>
    <property type="match status" value="1"/>
</dbReference>
<comment type="caution">
    <text evidence="2">The sequence shown here is derived from an EMBL/GenBank/DDBJ whole genome shotgun (WGS) entry which is preliminary data.</text>
</comment>
<reference evidence="3" key="1">
    <citation type="journal article" date="2020" name="Nat. Commun.">
        <title>Genome assembly of wild tea tree DASZ reveals pedigree and selection history of tea varieties.</title>
        <authorList>
            <person name="Zhang W."/>
            <person name="Zhang Y."/>
            <person name="Qiu H."/>
            <person name="Guo Y."/>
            <person name="Wan H."/>
            <person name="Zhang X."/>
            <person name="Scossa F."/>
            <person name="Alseekh S."/>
            <person name="Zhang Q."/>
            <person name="Wang P."/>
            <person name="Xu L."/>
            <person name="Schmidt M.H."/>
            <person name="Jia X."/>
            <person name="Li D."/>
            <person name="Zhu A."/>
            <person name="Guo F."/>
            <person name="Chen W."/>
            <person name="Ni D."/>
            <person name="Usadel B."/>
            <person name="Fernie A.R."/>
            <person name="Wen W."/>
        </authorList>
    </citation>
    <scope>NUCLEOTIDE SEQUENCE [LARGE SCALE GENOMIC DNA]</scope>
    <source>
        <strain evidence="3">cv. G240</strain>
    </source>
</reference>
<evidence type="ECO:0000313" key="3">
    <source>
        <dbReference type="Proteomes" id="UP000593564"/>
    </source>
</evidence>
<organism evidence="2 3">
    <name type="scientific">Camellia sinensis</name>
    <name type="common">Tea plant</name>
    <name type="synonym">Thea sinensis</name>
    <dbReference type="NCBI Taxonomy" id="4442"/>
    <lineage>
        <taxon>Eukaryota</taxon>
        <taxon>Viridiplantae</taxon>
        <taxon>Streptophyta</taxon>
        <taxon>Embryophyta</taxon>
        <taxon>Tracheophyta</taxon>
        <taxon>Spermatophyta</taxon>
        <taxon>Magnoliopsida</taxon>
        <taxon>eudicotyledons</taxon>
        <taxon>Gunneridae</taxon>
        <taxon>Pentapetalae</taxon>
        <taxon>asterids</taxon>
        <taxon>Ericales</taxon>
        <taxon>Theaceae</taxon>
        <taxon>Camellia</taxon>
    </lineage>
</organism>
<name>A0A7J7GR87_CAMSI</name>
<dbReference type="InterPro" id="IPR005519">
    <property type="entry name" value="Acid_phosphat_B-like"/>
</dbReference>
<evidence type="ECO:0000313" key="2">
    <source>
        <dbReference type="EMBL" id="KAF5941944.1"/>
    </source>
</evidence>
<dbReference type="AlphaFoldDB" id="A0A7J7GR87"/>
<evidence type="ECO:0000256" key="1">
    <source>
        <dbReference type="ARBA" id="ARBA00022729"/>
    </source>
</evidence>
<gene>
    <name evidence="2" type="ORF">HYC85_019586</name>
</gene>
<dbReference type="Gene3D" id="3.40.50.1000">
    <property type="entry name" value="HAD superfamily/HAD-like"/>
    <property type="match status" value="1"/>
</dbReference>
<dbReference type="Pfam" id="PF03767">
    <property type="entry name" value="Acid_phosphat_B"/>
    <property type="match status" value="1"/>
</dbReference>
<accession>A0A7J7GR87</accession>
<keyword evidence="3" id="KW-1185">Reference proteome</keyword>
<reference evidence="2 3" key="2">
    <citation type="submission" date="2020-07" db="EMBL/GenBank/DDBJ databases">
        <title>Genome assembly of wild tea tree DASZ reveals pedigree and selection history of tea varieties.</title>
        <authorList>
            <person name="Zhang W."/>
        </authorList>
    </citation>
    <scope>NUCLEOTIDE SEQUENCE [LARGE SCALE GENOMIC DNA]</scope>
    <source>
        <strain evidence="3">cv. G240</strain>
        <tissue evidence="2">Leaf</tissue>
    </source>
</reference>
<dbReference type="PANTHER" id="PTHR31284:SF24">
    <property type="entry name" value="ACID PHOSPHATASE"/>
    <property type="match status" value="1"/>
</dbReference>
<dbReference type="InterPro" id="IPR036412">
    <property type="entry name" value="HAD-like_sf"/>
</dbReference>
<protein>
    <recommendedName>
        <fullName evidence="4">Acid phosphatase</fullName>
    </recommendedName>
</protein>
<keyword evidence="1" id="KW-0732">Signal</keyword>
<dbReference type="InterPro" id="IPR023214">
    <property type="entry name" value="HAD_sf"/>
</dbReference>
<evidence type="ECO:0008006" key="4">
    <source>
        <dbReference type="Google" id="ProtNLM"/>
    </source>
</evidence>
<dbReference type="EMBL" id="JACBKZ010000009">
    <property type="protein sequence ID" value="KAF5941944.1"/>
    <property type="molecule type" value="Genomic_DNA"/>
</dbReference>
<proteinExistence type="predicted"/>
<dbReference type="Proteomes" id="UP000593564">
    <property type="component" value="Unassembled WGS sequence"/>
</dbReference>
<sequence>MAEMPGFSTSTTRSCRPCHTRRNTILGKFDLGEKLNMSSLEEWQSKAKAPALEHTLKLFNDLKGRGMHIILVSQEESNLEQPLLTTLLMLVSTGGLVLFKGLGPSDEYKEVQKYKADIRKQLIEQGYHIWGIVGDQWSSIEGLPTAKRTFTLPNLMYYVS</sequence>
<dbReference type="PANTHER" id="PTHR31284">
    <property type="entry name" value="ACID PHOSPHATASE-LIKE PROTEIN"/>
    <property type="match status" value="1"/>
</dbReference>